<accession>A0ABT7C5P7</accession>
<protein>
    <submittedName>
        <fullName evidence="3">WYL domain-containing protein</fullName>
    </submittedName>
</protein>
<dbReference type="Pfam" id="PF19187">
    <property type="entry name" value="HTH_PafC"/>
    <property type="match status" value="1"/>
</dbReference>
<reference evidence="3" key="2">
    <citation type="journal article" date="2022" name="Sci. Rep.">
        <title>In silico prediction of the enzymes involved in the degradation of the herbicide molinate by Gulosibacter molinativorax ON4T.</title>
        <authorList>
            <person name="Lopes A.R."/>
            <person name="Bunin E."/>
            <person name="Viana A.T."/>
            <person name="Froufe H."/>
            <person name="Munoz-Merida A."/>
            <person name="Pinho D."/>
            <person name="Figueiredo J."/>
            <person name="Barroso C."/>
            <person name="Vaz-Moreira I."/>
            <person name="Bellanger X."/>
            <person name="Egas C."/>
            <person name="Nunes O.C."/>
        </authorList>
    </citation>
    <scope>NUCLEOTIDE SEQUENCE</scope>
    <source>
        <strain evidence="3">ON4</strain>
    </source>
</reference>
<dbReference type="InterPro" id="IPR043839">
    <property type="entry name" value="PafC_HTH"/>
</dbReference>
<evidence type="ECO:0000313" key="4">
    <source>
        <dbReference type="Proteomes" id="UP001170379"/>
    </source>
</evidence>
<dbReference type="EMBL" id="PXVD01000003">
    <property type="protein sequence ID" value="MDJ1370137.1"/>
    <property type="molecule type" value="Genomic_DNA"/>
</dbReference>
<dbReference type="InterPro" id="IPR026881">
    <property type="entry name" value="WYL_dom"/>
</dbReference>
<feature type="domain" description="PafC HTH" evidence="2">
    <location>
        <begin position="32"/>
        <end position="138"/>
    </location>
</feature>
<keyword evidence="4" id="KW-1185">Reference proteome</keyword>
<organism evidence="3 4">
    <name type="scientific">Gulosibacter molinativorax</name>
    <dbReference type="NCBI Taxonomy" id="256821"/>
    <lineage>
        <taxon>Bacteria</taxon>
        <taxon>Bacillati</taxon>
        <taxon>Actinomycetota</taxon>
        <taxon>Actinomycetes</taxon>
        <taxon>Micrococcales</taxon>
        <taxon>Microbacteriaceae</taxon>
        <taxon>Gulosibacter</taxon>
    </lineage>
</organism>
<dbReference type="InterPro" id="IPR028349">
    <property type="entry name" value="PafC-like"/>
</dbReference>
<reference evidence="3" key="1">
    <citation type="submission" date="2018-03" db="EMBL/GenBank/DDBJ databases">
        <authorList>
            <person name="Nunes O.C."/>
            <person name="Lopes A.R."/>
            <person name="Froufe H."/>
            <person name="Munoz-Merida A."/>
            <person name="Barroso C."/>
            <person name="Egas C."/>
        </authorList>
    </citation>
    <scope>NUCLEOTIDE SEQUENCE</scope>
    <source>
        <strain evidence="3">ON4</strain>
    </source>
</reference>
<evidence type="ECO:0000259" key="1">
    <source>
        <dbReference type="Pfam" id="PF13280"/>
    </source>
</evidence>
<dbReference type="PIRSF" id="PIRSF016838">
    <property type="entry name" value="PafC"/>
    <property type="match status" value="1"/>
</dbReference>
<dbReference type="PANTHER" id="PTHR34580">
    <property type="match status" value="1"/>
</dbReference>
<dbReference type="Pfam" id="PF13280">
    <property type="entry name" value="WYL"/>
    <property type="match status" value="1"/>
</dbReference>
<dbReference type="InterPro" id="IPR051534">
    <property type="entry name" value="CBASS_pafABC_assoc_protein"/>
</dbReference>
<gene>
    <name evidence="3" type="ORF">C7K25_01915</name>
</gene>
<dbReference type="PROSITE" id="PS52050">
    <property type="entry name" value="WYL"/>
    <property type="match status" value="1"/>
</dbReference>
<proteinExistence type="predicted"/>
<dbReference type="Proteomes" id="UP001170379">
    <property type="component" value="Unassembled WGS sequence"/>
</dbReference>
<feature type="domain" description="WYL" evidence="1">
    <location>
        <begin position="155"/>
        <end position="222"/>
    </location>
</feature>
<evidence type="ECO:0000313" key="3">
    <source>
        <dbReference type="EMBL" id="MDJ1370137.1"/>
    </source>
</evidence>
<evidence type="ECO:0000259" key="2">
    <source>
        <dbReference type="Pfam" id="PF19187"/>
    </source>
</evidence>
<sequence length="334" mass="37478">MHTRIVRSRSMANQEKVDPVLITSILDFLRRNEHGYDLAEMADHFGLSPERLRSVIEFLWTLEFPATGLSGHEHMFDFDADGLYAAEPWVKLTHDPAAKVTRRFEPHELATVITGLSTLRQFRSSEEISTLDGLVAKLLGTDAAAEGPAPDENQTVAALRRAIDRGTQLEIDYYTENADAPERRVVDPLRLEVHGAMVYLRAYCRLREGMRWFRHDRIVAIRELDDPIGEYSEEEIGAALEVRGQSFPRLEVAVAPSAFAAVRPYLDGRDFPRLDDDGFSRCTIVFRSLHVAARIAAENAGAFVIEGPESAREFLRGWATDALENYGAVHDANA</sequence>
<dbReference type="PANTHER" id="PTHR34580:SF3">
    <property type="entry name" value="PROTEIN PAFB"/>
    <property type="match status" value="1"/>
</dbReference>
<comment type="caution">
    <text evidence="3">The sequence shown here is derived from an EMBL/GenBank/DDBJ whole genome shotgun (WGS) entry which is preliminary data.</text>
</comment>
<name>A0ABT7C5P7_9MICO</name>